<sequence>MQGSFLNAILANRHNSEKYDLVFSFRNCFLLKKLANESTLVSSQTENNFSSKTAVRSGVQFSKTGMQSSSRNESNTDRKDFNGTRAFSTMCSGQSSASTNWGENILKKF</sequence>
<proteinExistence type="predicted"/>
<feature type="compositionally biased region" description="Polar residues" evidence="1">
    <location>
        <begin position="54"/>
        <end position="73"/>
    </location>
</feature>
<organism evidence="2 3">
    <name type="scientific">Brachionus plicatilis</name>
    <name type="common">Marine rotifer</name>
    <name type="synonym">Brachionus muelleri</name>
    <dbReference type="NCBI Taxonomy" id="10195"/>
    <lineage>
        <taxon>Eukaryota</taxon>
        <taxon>Metazoa</taxon>
        <taxon>Spiralia</taxon>
        <taxon>Gnathifera</taxon>
        <taxon>Rotifera</taxon>
        <taxon>Eurotatoria</taxon>
        <taxon>Monogononta</taxon>
        <taxon>Pseudotrocha</taxon>
        <taxon>Ploima</taxon>
        <taxon>Brachionidae</taxon>
        <taxon>Brachionus</taxon>
    </lineage>
</organism>
<feature type="compositionally biased region" description="Polar residues" evidence="1">
    <location>
        <begin position="85"/>
        <end position="102"/>
    </location>
</feature>
<reference evidence="2 3" key="1">
    <citation type="journal article" date="2018" name="Sci. Rep.">
        <title>Genomic signatures of local adaptation to the degree of environmental predictability in rotifers.</title>
        <authorList>
            <person name="Franch-Gras L."/>
            <person name="Hahn C."/>
            <person name="Garcia-Roger E.M."/>
            <person name="Carmona M.J."/>
            <person name="Serra M."/>
            <person name="Gomez A."/>
        </authorList>
    </citation>
    <scope>NUCLEOTIDE SEQUENCE [LARGE SCALE GENOMIC DNA]</scope>
    <source>
        <strain evidence="2">HYR1</strain>
    </source>
</reference>
<name>A0A3M7TAK4_BRAPC</name>
<protein>
    <submittedName>
        <fullName evidence="2">Uncharacterized protein</fullName>
    </submittedName>
</protein>
<evidence type="ECO:0000313" key="2">
    <source>
        <dbReference type="EMBL" id="RNA44995.1"/>
    </source>
</evidence>
<evidence type="ECO:0000256" key="1">
    <source>
        <dbReference type="SAM" id="MobiDB-lite"/>
    </source>
</evidence>
<evidence type="ECO:0000313" key="3">
    <source>
        <dbReference type="Proteomes" id="UP000276133"/>
    </source>
</evidence>
<dbReference type="AlphaFoldDB" id="A0A3M7TAK4"/>
<keyword evidence="3" id="KW-1185">Reference proteome</keyword>
<comment type="caution">
    <text evidence="2">The sequence shown here is derived from an EMBL/GenBank/DDBJ whole genome shotgun (WGS) entry which is preliminary data.</text>
</comment>
<accession>A0A3M7TAK4</accession>
<feature type="region of interest" description="Disordered" evidence="1">
    <location>
        <begin position="54"/>
        <end position="109"/>
    </location>
</feature>
<dbReference type="EMBL" id="REGN01000041">
    <property type="protein sequence ID" value="RNA44995.1"/>
    <property type="molecule type" value="Genomic_DNA"/>
</dbReference>
<dbReference type="Proteomes" id="UP000276133">
    <property type="component" value="Unassembled WGS sequence"/>
</dbReference>
<gene>
    <name evidence="2" type="ORF">BpHYR1_042307</name>
</gene>